<protein>
    <submittedName>
        <fullName evidence="2">DUF1269 domain-containing protein</fullName>
    </submittedName>
</protein>
<evidence type="ECO:0000313" key="2">
    <source>
        <dbReference type="EMBL" id="QIK72554.1"/>
    </source>
</evidence>
<dbReference type="Pfam" id="PF06897">
    <property type="entry name" value="DUF1269"/>
    <property type="match status" value="1"/>
</dbReference>
<dbReference type="RefSeq" id="WP_166233628.1">
    <property type="nucleotide sequence ID" value="NZ_CP049865.1"/>
</dbReference>
<accession>A0A6G7Y6N3</accession>
<gene>
    <name evidence="2" type="ORF">G7070_10070</name>
</gene>
<evidence type="ECO:0000313" key="3">
    <source>
        <dbReference type="Proteomes" id="UP000501058"/>
    </source>
</evidence>
<evidence type="ECO:0000256" key="1">
    <source>
        <dbReference type="SAM" id="MobiDB-lite"/>
    </source>
</evidence>
<feature type="region of interest" description="Disordered" evidence="1">
    <location>
        <begin position="162"/>
        <end position="182"/>
    </location>
</feature>
<dbReference type="EMBL" id="CP049865">
    <property type="protein sequence ID" value="QIK72554.1"/>
    <property type="molecule type" value="Genomic_DNA"/>
</dbReference>
<proteinExistence type="predicted"/>
<dbReference type="InterPro" id="IPR009200">
    <property type="entry name" value="DUF1269_membrane"/>
</dbReference>
<organism evidence="2 3">
    <name type="scientific">Propioniciclava coleopterorum</name>
    <dbReference type="NCBI Taxonomy" id="2714937"/>
    <lineage>
        <taxon>Bacteria</taxon>
        <taxon>Bacillati</taxon>
        <taxon>Actinomycetota</taxon>
        <taxon>Actinomycetes</taxon>
        <taxon>Propionibacteriales</taxon>
        <taxon>Propionibacteriaceae</taxon>
        <taxon>Propioniciclava</taxon>
    </lineage>
</organism>
<dbReference type="Proteomes" id="UP000501058">
    <property type="component" value="Chromosome"/>
</dbReference>
<keyword evidence="3" id="KW-1185">Reference proteome</keyword>
<dbReference type="KEGG" id="prv:G7070_10070"/>
<name>A0A6G7Y6N3_9ACTN</name>
<dbReference type="AlphaFoldDB" id="A0A6G7Y6N3"/>
<sequence>MTSYVAVLTFPNSADVYQAYSDLKSSPVIGEVGSAVILQRDADGALTVPQDFDPGAGAGVATGSLVGLLVGILGGPLGMLLGWGAGAAIGALTDADRADDADSALSVLARSVPAGRNALVLQTEETDESALDHFAADRGATIVRQPLDEVLAEAEAEQDAAEVAREAASEKLRSERKAGRKEKIEDRIAALRAKLEQL</sequence>
<reference evidence="2 3" key="1">
    <citation type="submission" date="2020-03" db="EMBL/GenBank/DDBJ databases">
        <title>Propioniciclava sp. nov., isolated from Hydrophilus acuminatus.</title>
        <authorList>
            <person name="Hyun D.-W."/>
            <person name="Bae J.-W."/>
        </authorList>
    </citation>
    <scope>NUCLEOTIDE SEQUENCE [LARGE SCALE GENOMIC DNA]</scope>
    <source>
        <strain evidence="2 3">HDW11</strain>
    </source>
</reference>